<dbReference type="SUPFAM" id="SSF50022">
    <property type="entry name" value="ISP domain"/>
    <property type="match status" value="1"/>
</dbReference>
<keyword evidence="4" id="KW-0408">Iron</keyword>
<accession>A0ABS8CEF3</accession>
<evidence type="ECO:0000256" key="5">
    <source>
        <dbReference type="ARBA" id="ARBA00023014"/>
    </source>
</evidence>
<dbReference type="GO" id="GO:0051213">
    <property type="term" value="F:dioxygenase activity"/>
    <property type="evidence" value="ECO:0007669"/>
    <property type="project" value="UniProtKB-KW"/>
</dbReference>
<evidence type="ECO:0000256" key="2">
    <source>
        <dbReference type="ARBA" id="ARBA00022723"/>
    </source>
</evidence>
<keyword evidence="8" id="KW-1185">Reference proteome</keyword>
<dbReference type="CDD" id="cd08878">
    <property type="entry name" value="RHO_alpha_C_DMO-like"/>
    <property type="match status" value="1"/>
</dbReference>
<comment type="caution">
    <text evidence="7">The sequence shown here is derived from an EMBL/GenBank/DDBJ whole genome shotgun (WGS) entry which is preliminary data.</text>
</comment>
<proteinExistence type="predicted"/>
<keyword evidence="3" id="KW-0560">Oxidoreductase</keyword>
<dbReference type="Proteomes" id="UP000776983">
    <property type="component" value="Unassembled WGS sequence"/>
</dbReference>
<dbReference type="Pfam" id="PF00355">
    <property type="entry name" value="Rieske"/>
    <property type="match status" value="1"/>
</dbReference>
<dbReference type="Pfam" id="PF19112">
    <property type="entry name" value="VanA_C"/>
    <property type="match status" value="1"/>
</dbReference>
<dbReference type="PROSITE" id="PS51296">
    <property type="entry name" value="RIESKE"/>
    <property type="match status" value="1"/>
</dbReference>
<dbReference type="PANTHER" id="PTHR21266:SF60">
    <property type="entry name" value="3-KETOSTEROID-9-ALPHA-MONOOXYGENASE, OXYGENASE COMPONENT"/>
    <property type="match status" value="1"/>
</dbReference>
<dbReference type="InterPro" id="IPR036922">
    <property type="entry name" value="Rieske_2Fe-2S_sf"/>
</dbReference>
<dbReference type="Gene3D" id="3.90.380.10">
    <property type="entry name" value="Naphthalene 1,2-dioxygenase Alpha Subunit, Chain A, domain 1"/>
    <property type="match status" value="1"/>
</dbReference>
<name>A0ABS8CEF3_9BURK</name>
<keyword evidence="7" id="KW-0223">Dioxygenase</keyword>
<dbReference type="SUPFAM" id="SSF55961">
    <property type="entry name" value="Bet v1-like"/>
    <property type="match status" value="1"/>
</dbReference>
<gene>
    <name evidence="7" type="ORF">H0484_10570</name>
</gene>
<evidence type="ECO:0000313" key="8">
    <source>
        <dbReference type="Proteomes" id="UP000776983"/>
    </source>
</evidence>
<dbReference type="InterPro" id="IPR044043">
    <property type="entry name" value="VanA_C_cat"/>
</dbReference>
<evidence type="ECO:0000256" key="3">
    <source>
        <dbReference type="ARBA" id="ARBA00023002"/>
    </source>
</evidence>
<protein>
    <submittedName>
        <fullName evidence="7">Aromatic ring-hydroxylating dioxygenase subunit alpha</fullName>
    </submittedName>
</protein>
<reference evidence="7 8" key="1">
    <citation type="submission" date="2020-07" db="EMBL/GenBank/DDBJ databases">
        <title>Pusillimonas sp. nov., isolated from poultry manure in Taiwan.</title>
        <authorList>
            <person name="Lin S.-Y."/>
            <person name="Tang Y.-S."/>
            <person name="Young C.-C."/>
        </authorList>
    </citation>
    <scope>NUCLEOTIDE SEQUENCE [LARGE SCALE GENOMIC DNA]</scope>
    <source>
        <strain evidence="7 8">CC-YST705</strain>
    </source>
</reference>
<keyword evidence="2" id="KW-0479">Metal-binding</keyword>
<evidence type="ECO:0000256" key="4">
    <source>
        <dbReference type="ARBA" id="ARBA00023004"/>
    </source>
</evidence>
<dbReference type="InterPro" id="IPR050584">
    <property type="entry name" value="Cholesterol_7-desaturase"/>
</dbReference>
<evidence type="ECO:0000259" key="6">
    <source>
        <dbReference type="PROSITE" id="PS51296"/>
    </source>
</evidence>
<keyword evidence="5" id="KW-0411">Iron-sulfur</keyword>
<dbReference type="InterPro" id="IPR017941">
    <property type="entry name" value="Rieske_2Fe-2S"/>
</dbReference>
<dbReference type="Gene3D" id="2.102.10.10">
    <property type="entry name" value="Rieske [2Fe-2S] iron-sulphur domain"/>
    <property type="match status" value="1"/>
</dbReference>
<dbReference type="EMBL" id="JACDXW010000005">
    <property type="protein sequence ID" value="MCB5364189.1"/>
    <property type="molecule type" value="Genomic_DNA"/>
</dbReference>
<keyword evidence="1" id="KW-0001">2Fe-2S</keyword>
<dbReference type="RefSeq" id="WP_226954613.1">
    <property type="nucleotide sequence ID" value="NZ_JACDXW010000005.1"/>
</dbReference>
<organism evidence="7 8">
    <name type="scientific">Mesopusillimonas faecipullorum</name>
    <dbReference type="NCBI Taxonomy" id="2755040"/>
    <lineage>
        <taxon>Bacteria</taxon>
        <taxon>Pseudomonadati</taxon>
        <taxon>Pseudomonadota</taxon>
        <taxon>Betaproteobacteria</taxon>
        <taxon>Burkholderiales</taxon>
        <taxon>Alcaligenaceae</taxon>
        <taxon>Mesopusillimonas</taxon>
    </lineage>
</organism>
<dbReference type="PANTHER" id="PTHR21266">
    <property type="entry name" value="IRON-SULFUR DOMAIN CONTAINING PROTEIN"/>
    <property type="match status" value="1"/>
</dbReference>
<sequence length="360" mass="40525">MAFVRNAWYVVCTQDTIKIGEPFSRQILGEKIVFYRKQDGTPVAMQDRCPHRFIPLSMGKVVGDVLECAYHGLQFDCSGSCVKNPHGDGRIPAAARVASYPVHEKHGLMWIWMGEKQADPARIPDYSVLDEGTGFSISGGYLHMACNYELMGENLLDLSHITYLHDGYLGSPEQVGADQVMVEKADGVQCNRWMPNVSVPGIFDLLYRRDGQPVDMWTNMRWMAPSCFLLDTGVHAVGGEREGHGWYYGVHILTPETENTTHYHFIAAMPPDTKLSPEDDEKFRTLRRYAFEMQDKPMIDMQQQAIGDANFWDLKPVLLSVDAGPVRMRRTLEKMVAQEQAEREAAKAAVAKPSREAAHA</sequence>
<evidence type="ECO:0000256" key="1">
    <source>
        <dbReference type="ARBA" id="ARBA00022714"/>
    </source>
</evidence>
<feature type="domain" description="Rieske" evidence="6">
    <location>
        <begin position="8"/>
        <end position="111"/>
    </location>
</feature>
<evidence type="ECO:0000313" key="7">
    <source>
        <dbReference type="EMBL" id="MCB5364189.1"/>
    </source>
</evidence>